<evidence type="ECO:0000259" key="4">
    <source>
        <dbReference type="PROSITE" id="PS50305"/>
    </source>
</evidence>
<evidence type="ECO:0000256" key="1">
    <source>
        <dbReference type="ARBA" id="ARBA00022679"/>
    </source>
</evidence>
<gene>
    <name evidence="5" type="ORF">CYMTET_53235</name>
</gene>
<evidence type="ECO:0000256" key="3">
    <source>
        <dbReference type="PROSITE-ProRule" id="PRU00236"/>
    </source>
</evidence>
<dbReference type="AlphaFoldDB" id="A0AAE0EQT7"/>
<dbReference type="InterPro" id="IPR003000">
    <property type="entry name" value="Sirtuin"/>
</dbReference>
<dbReference type="PANTHER" id="PTHR11085">
    <property type="entry name" value="NAD-DEPENDENT PROTEIN DEACYLASE SIRTUIN-5, MITOCHONDRIAL-RELATED"/>
    <property type="match status" value="1"/>
</dbReference>
<keyword evidence="1" id="KW-0808">Transferase</keyword>
<keyword evidence="3" id="KW-0862">Zinc</keyword>
<sequence length="237" mass="25110">METLEEKVSAAAKLIVEAEGQVVAFTGAGISVESGIPDFRSAGGLWTKYDPELYCSMDVFEEQPELFWTMAADMATMVRDAKPNPAHRALHELEKQSLLGAVVTQNVDNLHQEAGSALVYELHGNASTSSCRACKERLFTDLSHRSVAVPCSLGSDVAAAGFSEAVQNAKVLIIIGTSLEVHPAAGLPMICKARGGHVIVCNLDTSGESIADIFLQGTAGTILPRLVAECAQQRAAL</sequence>
<dbReference type="GO" id="GO:0070403">
    <property type="term" value="F:NAD+ binding"/>
    <property type="evidence" value="ECO:0007669"/>
    <property type="project" value="InterPro"/>
</dbReference>
<dbReference type="GO" id="GO:0046872">
    <property type="term" value="F:metal ion binding"/>
    <property type="evidence" value="ECO:0007669"/>
    <property type="project" value="UniProtKB-KW"/>
</dbReference>
<evidence type="ECO:0000313" key="5">
    <source>
        <dbReference type="EMBL" id="KAK3236647.1"/>
    </source>
</evidence>
<dbReference type="CDD" id="cd01407">
    <property type="entry name" value="SIR2-fam"/>
    <property type="match status" value="1"/>
</dbReference>
<keyword evidence="6" id="KW-1185">Reference proteome</keyword>
<comment type="caution">
    <text evidence="5">The sequence shown here is derived from an EMBL/GenBank/DDBJ whole genome shotgun (WGS) entry which is preliminary data.</text>
</comment>
<dbReference type="SUPFAM" id="SSF52467">
    <property type="entry name" value="DHS-like NAD/FAD-binding domain"/>
    <property type="match status" value="1"/>
</dbReference>
<feature type="binding site" evidence="3">
    <location>
        <position position="134"/>
    </location>
    <ligand>
        <name>Zn(2+)</name>
        <dbReference type="ChEBI" id="CHEBI:29105"/>
    </ligand>
</feature>
<dbReference type="Pfam" id="PF02146">
    <property type="entry name" value="SIR2"/>
    <property type="match status" value="1"/>
</dbReference>
<feature type="binding site" evidence="3">
    <location>
        <position position="131"/>
    </location>
    <ligand>
        <name>Zn(2+)</name>
        <dbReference type="ChEBI" id="CHEBI:29105"/>
    </ligand>
</feature>
<name>A0AAE0EQT7_9CHLO</name>
<reference evidence="5 6" key="1">
    <citation type="journal article" date="2015" name="Genome Biol. Evol.">
        <title>Comparative Genomics of a Bacterivorous Green Alga Reveals Evolutionary Causalities and Consequences of Phago-Mixotrophic Mode of Nutrition.</title>
        <authorList>
            <person name="Burns J.A."/>
            <person name="Paasch A."/>
            <person name="Narechania A."/>
            <person name="Kim E."/>
        </authorList>
    </citation>
    <scope>NUCLEOTIDE SEQUENCE [LARGE SCALE GENOMIC DNA]</scope>
    <source>
        <strain evidence="5 6">PLY_AMNH</strain>
    </source>
</reference>
<dbReference type="InterPro" id="IPR050134">
    <property type="entry name" value="NAD-dep_sirtuin_deacylases"/>
</dbReference>
<accession>A0AAE0EQT7</accession>
<feature type="binding site" evidence="3">
    <location>
        <position position="151"/>
    </location>
    <ligand>
        <name>Zn(2+)</name>
        <dbReference type="ChEBI" id="CHEBI:29105"/>
    </ligand>
</feature>
<dbReference type="InterPro" id="IPR029035">
    <property type="entry name" value="DHS-like_NAD/FAD-binding_dom"/>
</dbReference>
<proteinExistence type="predicted"/>
<dbReference type="GO" id="GO:0005634">
    <property type="term" value="C:nucleus"/>
    <property type="evidence" value="ECO:0007669"/>
    <property type="project" value="TreeGrafter"/>
</dbReference>
<dbReference type="EMBL" id="LGRX02034927">
    <property type="protein sequence ID" value="KAK3236647.1"/>
    <property type="molecule type" value="Genomic_DNA"/>
</dbReference>
<evidence type="ECO:0000313" key="6">
    <source>
        <dbReference type="Proteomes" id="UP001190700"/>
    </source>
</evidence>
<feature type="active site" description="Proton acceptor" evidence="3">
    <location>
        <position position="123"/>
    </location>
</feature>
<protein>
    <recommendedName>
        <fullName evidence="4">Deacetylase sirtuin-type domain-containing protein</fullName>
    </recommendedName>
</protein>
<keyword evidence="3" id="KW-0479">Metal-binding</keyword>
<dbReference type="Gene3D" id="3.40.50.1220">
    <property type="entry name" value="TPP-binding domain"/>
    <property type="match status" value="1"/>
</dbReference>
<dbReference type="InterPro" id="IPR026590">
    <property type="entry name" value="Ssirtuin_cat_dom"/>
</dbReference>
<dbReference type="PROSITE" id="PS50305">
    <property type="entry name" value="SIRTUIN"/>
    <property type="match status" value="1"/>
</dbReference>
<dbReference type="Proteomes" id="UP001190700">
    <property type="component" value="Unassembled WGS sequence"/>
</dbReference>
<dbReference type="PANTHER" id="PTHR11085:SF10">
    <property type="entry name" value="NAD-DEPENDENT PROTEIN DEACYLASE SIRTUIN-5, MITOCHONDRIAL-RELATED"/>
    <property type="match status" value="1"/>
</dbReference>
<feature type="domain" description="Deacetylase sirtuin-type" evidence="4">
    <location>
        <begin position="1"/>
        <end position="233"/>
    </location>
</feature>
<keyword evidence="2" id="KW-0520">NAD</keyword>
<evidence type="ECO:0000256" key="2">
    <source>
        <dbReference type="ARBA" id="ARBA00023027"/>
    </source>
</evidence>
<dbReference type="GO" id="GO:0017136">
    <property type="term" value="F:histone deacetylase activity, NAD-dependent"/>
    <property type="evidence" value="ECO:0007669"/>
    <property type="project" value="TreeGrafter"/>
</dbReference>
<organism evidence="5 6">
    <name type="scientific">Cymbomonas tetramitiformis</name>
    <dbReference type="NCBI Taxonomy" id="36881"/>
    <lineage>
        <taxon>Eukaryota</taxon>
        <taxon>Viridiplantae</taxon>
        <taxon>Chlorophyta</taxon>
        <taxon>Pyramimonadophyceae</taxon>
        <taxon>Pyramimonadales</taxon>
        <taxon>Pyramimonadaceae</taxon>
        <taxon>Cymbomonas</taxon>
    </lineage>
</organism>